<organism evidence="8 9">
    <name type="scientific">Lutispora saccharofermentans</name>
    <dbReference type="NCBI Taxonomy" id="3024236"/>
    <lineage>
        <taxon>Bacteria</taxon>
        <taxon>Bacillati</taxon>
        <taxon>Bacillota</taxon>
        <taxon>Clostridia</taxon>
        <taxon>Lutisporales</taxon>
        <taxon>Lutisporaceae</taxon>
        <taxon>Lutispora</taxon>
    </lineage>
</organism>
<gene>
    <name evidence="8" type="ORF">LJD61_16425</name>
</gene>
<dbReference type="SFLD" id="SFLDS00029">
    <property type="entry name" value="Radical_SAM"/>
    <property type="match status" value="1"/>
</dbReference>
<dbReference type="Gene3D" id="3.80.30.20">
    <property type="entry name" value="tm_1862 like domain"/>
    <property type="match status" value="1"/>
</dbReference>
<keyword evidence="2" id="KW-0949">S-adenosyl-L-methionine</keyword>
<evidence type="ECO:0000256" key="5">
    <source>
        <dbReference type="ARBA" id="ARBA00023014"/>
    </source>
</evidence>
<feature type="domain" description="B12-binding" evidence="6">
    <location>
        <begin position="82"/>
        <end position="241"/>
    </location>
</feature>
<name>A0ABT1NIK8_9FIRM</name>
<reference evidence="8 9" key="1">
    <citation type="submission" date="2021-10" db="EMBL/GenBank/DDBJ databases">
        <title>Lutispora strain m25 sp. nov., a thermophilic, non-spore-forming bacterium isolated from a lab-scale methanogenic bioreactor digesting anaerobic sludge.</title>
        <authorList>
            <person name="El Houari A."/>
            <person name="Mcdonald J."/>
        </authorList>
    </citation>
    <scope>NUCLEOTIDE SEQUENCE [LARGE SCALE GENOMIC DNA]</scope>
    <source>
        <strain evidence="9">m25</strain>
    </source>
</reference>
<comment type="caution">
    <text evidence="8">The sequence shown here is derived from an EMBL/GenBank/DDBJ whole genome shotgun (WGS) entry which is preliminary data.</text>
</comment>
<evidence type="ECO:0000256" key="2">
    <source>
        <dbReference type="ARBA" id="ARBA00022691"/>
    </source>
</evidence>
<evidence type="ECO:0000259" key="7">
    <source>
        <dbReference type="PROSITE" id="PS51918"/>
    </source>
</evidence>
<comment type="cofactor">
    <cofactor evidence="1">
        <name>[4Fe-4S] cluster</name>
        <dbReference type="ChEBI" id="CHEBI:49883"/>
    </cofactor>
</comment>
<dbReference type="SUPFAM" id="SSF102114">
    <property type="entry name" value="Radical SAM enzymes"/>
    <property type="match status" value="1"/>
</dbReference>
<dbReference type="SFLD" id="SFLDG01082">
    <property type="entry name" value="B12-binding_domain_containing"/>
    <property type="match status" value="1"/>
</dbReference>
<dbReference type="PANTHER" id="PTHR43409">
    <property type="entry name" value="ANAEROBIC MAGNESIUM-PROTOPORPHYRIN IX MONOMETHYL ESTER CYCLASE-RELATED"/>
    <property type="match status" value="1"/>
</dbReference>
<dbReference type="InterPro" id="IPR006638">
    <property type="entry name" value="Elp3/MiaA/NifB-like_rSAM"/>
</dbReference>
<dbReference type="PROSITE" id="PS51332">
    <property type="entry name" value="B12_BINDING"/>
    <property type="match status" value="1"/>
</dbReference>
<evidence type="ECO:0000313" key="8">
    <source>
        <dbReference type="EMBL" id="MCQ1531113.1"/>
    </source>
</evidence>
<feature type="domain" description="Radical SAM core" evidence="7">
    <location>
        <begin position="281"/>
        <end position="504"/>
    </location>
</feature>
<dbReference type="InterPro" id="IPR023404">
    <property type="entry name" value="rSAM_horseshoe"/>
</dbReference>
<dbReference type="Gene3D" id="3.40.50.280">
    <property type="entry name" value="Cobalamin-binding domain"/>
    <property type="match status" value="1"/>
</dbReference>
<keyword evidence="4" id="KW-0408">Iron</keyword>
<keyword evidence="9" id="KW-1185">Reference proteome</keyword>
<dbReference type="InterPro" id="IPR007197">
    <property type="entry name" value="rSAM"/>
</dbReference>
<keyword evidence="3" id="KW-0479">Metal-binding</keyword>
<proteinExistence type="predicted"/>
<evidence type="ECO:0000259" key="6">
    <source>
        <dbReference type="PROSITE" id="PS51332"/>
    </source>
</evidence>
<evidence type="ECO:0000256" key="3">
    <source>
        <dbReference type="ARBA" id="ARBA00022723"/>
    </source>
</evidence>
<dbReference type="InterPro" id="IPR006158">
    <property type="entry name" value="Cobalamin-bd"/>
</dbReference>
<dbReference type="PANTHER" id="PTHR43409:SF7">
    <property type="entry name" value="BLL1977 PROTEIN"/>
    <property type="match status" value="1"/>
</dbReference>
<dbReference type="InterPro" id="IPR051198">
    <property type="entry name" value="BchE-like"/>
</dbReference>
<dbReference type="InterPro" id="IPR058240">
    <property type="entry name" value="rSAM_sf"/>
</dbReference>
<dbReference type="Proteomes" id="UP001651880">
    <property type="component" value="Unassembled WGS sequence"/>
</dbReference>
<accession>A0ABT1NIK8</accession>
<dbReference type="Pfam" id="PF04055">
    <property type="entry name" value="Radical_SAM"/>
    <property type="match status" value="1"/>
</dbReference>
<sequence>MITNDLCLIYPPLSVHEFPHMALPLLKGFVKKNGYNKIVIKDFNVEIMGDIIDSRLDRIEAYFAQNGIKITIAEIRKNIDLAKNVLLDTNKQGKDEWAFMIINTYLKIAGSDISEVCFSPACFDDIKQNFYRKTKGEYEDTITKAIERDLVQYLTNNPAGVVGITIPFGSQIYYALIMGRLIKRNFPNIKVIMGGAQVSMFWRILTEHKPFHEAFDALVYGNGELAILGYLDHVTQSKDIRDVPNLIYINIYGKVCKNDEKNIGHIRELPIPDFSDLPLEKYAYPKLPYMMTRGCYWGKCAFCSYRETKGYMARDVDNIISDIEEMKSKYKRRLFHFIDDAIHPNLINKVAERLINQNMNIKYETYLRFDRLFDEKMCIHLSKSGLRSALFGLESANSRILKLMNKGIHLDDVRFVLKNMKSANVKPVLSCLIGFPTETREEAMESVNFLLDNKQQYDQAFLVHYGLISDMYLDKEYYGLKSIDFDNPIRYDDSGYLALGYKYQTSRGMTVEEAFDVIDYGRKALGIKQFKDSFFS</sequence>
<dbReference type="SMART" id="SM00729">
    <property type="entry name" value="Elp3"/>
    <property type="match status" value="1"/>
</dbReference>
<evidence type="ECO:0000256" key="4">
    <source>
        <dbReference type="ARBA" id="ARBA00023004"/>
    </source>
</evidence>
<evidence type="ECO:0000256" key="1">
    <source>
        <dbReference type="ARBA" id="ARBA00001966"/>
    </source>
</evidence>
<evidence type="ECO:0000313" key="9">
    <source>
        <dbReference type="Proteomes" id="UP001651880"/>
    </source>
</evidence>
<dbReference type="EMBL" id="JAJEKE010000018">
    <property type="protein sequence ID" value="MCQ1531113.1"/>
    <property type="molecule type" value="Genomic_DNA"/>
</dbReference>
<protein>
    <submittedName>
        <fullName evidence="8">B12-binding domain-containing radical SAM protein</fullName>
    </submittedName>
</protein>
<keyword evidence="5" id="KW-0411">Iron-sulfur</keyword>
<dbReference type="PROSITE" id="PS51918">
    <property type="entry name" value="RADICAL_SAM"/>
    <property type="match status" value="1"/>
</dbReference>
<dbReference type="RefSeq" id="WP_255228633.1">
    <property type="nucleotide sequence ID" value="NZ_JAJEKE010000018.1"/>
</dbReference>